<dbReference type="OrthoDB" id="7478530at2"/>
<dbReference type="AlphaFoldDB" id="A0A1I1RMW4"/>
<dbReference type="Proteomes" id="UP000199439">
    <property type="component" value="Unassembled WGS sequence"/>
</dbReference>
<dbReference type="InterPro" id="IPR036641">
    <property type="entry name" value="HPT_dom_sf"/>
</dbReference>
<dbReference type="SUPFAM" id="SSF47226">
    <property type="entry name" value="Histidine-containing phosphotransfer domain, HPT domain"/>
    <property type="match status" value="1"/>
</dbReference>
<protein>
    <recommendedName>
        <fullName evidence="2">HPt domain-containing protein</fullName>
    </recommendedName>
</protein>
<evidence type="ECO:0000313" key="4">
    <source>
        <dbReference type="Proteomes" id="UP000199439"/>
    </source>
</evidence>
<dbReference type="STRING" id="870482.SAMN04487987_10997"/>
<evidence type="ECO:0000259" key="2">
    <source>
        <dbReference type="PROSITE" id="PS50894"/>
    </source>
</evidence>
<feature type="domain" description="HPt" evidence="2">
    <location>
        <begin position="17"/>
        <end position="110"/>
    </location>
</feature>
<dbReference type="PROSITE" id="PS50894">
    <property type="entry name" value="HPT"/>
    <property type="match status" value="1"/>
</dbReference>
<organism evidence="3 4">
    <name type="scientific">Algibacter pectinivorans</name>
    <dbReference type="NCBI Taxonomy" id="870482"/>
    <lineage>
        <taxon>Bacteria</taxon>
        <taxon>Pseudomonadati</taxon>
        <taxon>Bacteroidota</taxon>
        <taxon>Flavobacteriia</taxon>
        <taxon>Flavobacteriales</taxon>
        <taxon>Flavobacteriaceae</taxon>
        <taxon>Algibacter</taxon>
    </lineage>
</organism>
<keyword evidence="1" id="KW-0597">Phosphoprotein</keyword>
<name>A0A1I1RMW4_9FLAO</name>
<dbReference type="InterPro" id="IPR008207">
    <property type="entry name" value="Sig_transdc_His_kin_Hpt_dom"/>
</dbReference>
<evidence type="ECO:0000256" key="1">
    <source>
        <dbReference type="PROSITE-ProRule" id="PRU00110"/>
    </source>
</evidence>
<accession>A0A1I1RMW4</accession>
<sequence>MELHYKLFRVRELADNDESFVAALAEAFLEEVPIDAERLKNAVAVKDYQEAYQAAHKMKPTVDLFELGVLDKLIEVQDWGKFTKTDEDITEQLNIVLTAVNKASAEMKSDFKL</sequence>
<gene>
    <name evidence="3" type="ORF">SAMN04487987_10997</name>
</gene>
<dbReference type="GO" id="GO:0000160">
    <property type="term" value="P:phosphorelay signal transduction system"/>
    <property type="evidence" value="ECO:0007669"/>
    <property type="project" value="InterPro"/>
</dbReference>
<feature type="modified residue" description="Phosphohistidine" evidence="1">
    <location>
        <position position="56"/>
    </location>
</feature>
<dbReference type="Gene3D" id="1.20.120.160">
    <property type="entry name" value="HPT domain"/>
    <property type="match status" value="1"/>
</dbReference>
<dbReference type="EMBL" id="FOMI01000009">
    <property type="protein sequence ID" value="SFD31760.1"/>
    <property type="molecule type" value="Genomic_DNA"/>
</dbReference>
<proteinExistence type="predicted"/>
<dbReference type="RefSeq" id="WP_092852934.1">
    <property type="nucleotide sequence ID" value="NZ_FOMI01000009.1"/>
</dbReference>
<reference evidence="4" key="1">
    <citation type="submission" date="2016-10" db="EMBL/GenBank/DDBJ databases">
        <authorList>
            <person name="Varghese N."/>
            <person name="Submissions S."/>
        </authorList>
    </citation>
    <scope>NUCLEOTIDE SEQUENCE [LARGE SCALE GENOMIC DNA]</scope>
    <source>
        <strain evidence="4">DSM 25730</strain>
    </source>
</reference>
<dbReference type="GO" id="GO:0004672">
    <property type="term" value="F:protein kinase activity"/>
    <property type="evidence" value="ECO:0007669"/>
    <property type="project" value="UniProtKB-ARBA"/>
</dbReference>
<keyword evidence="4" id="KW-1185">Reference proteome</keyword>
<evidence type="ECO:0000313" key="3">
    <source>
        <dbReference type="EMBL" id="SFD31760.1"/>
    </source>
</evidence>